<comment type="caution">
    <text evidence="2">The sequence shown here is derived from an EMBL/GenBank/DDBJ whole genome shotgun (WGS) entry which is preliminary data.</text>
</comment>
<dbReference type="AlphaFoldDB" id="A0AAV4CFY5"/>
<feature type="compositionally biased region" description="Basic residues" evidence="1">
    <location>
        <begin position="47"/>
        <end position="62"/>
    </location>
</feature>
<proteinExistence type="predicted"/>
<evidence type="ECO:0000256" key="1">
    <source>
        <dbReference type="SAM" id="MobiDB-lite"/>
    </source>
</evidence>
<protein>
    <submittedName>
        <fullName evidence="2">Uncharacterized protein</fullName>
    </submittedName>
</protein>
<dbReference type="EMBL" id="BLXT01006233">
    <property type="protein sequence ID" value="GFO30390.1"/>
    <property type="molecule type" value="Genomic_DNA"/>
</dbReference>
<gene>
    <name evidence="2" type="ORF">PoB_005689500</name>
</gene>
<reference evidence="2 3" key="1">
    <citation type="journal article" date="2021" name="Elife">
        <title>Chloroplast acquisition without the gene transfer in kleptoplastic sea slugs, Plakobranchus ocellatus.</title>
        <authorList>
            <person name="Maeda T."/>
            <person name="Takahashi S."/>
            <person name="Yoshida T."/>
            <person name="Shimamura S."/>
            <person name="Takaki Y."/>
            <person name="Nagai Y."/>
            <person name="Toyoda A."/>
            <person name="Suzuki Y."/>
            <person name="Arimoto A."/>
            <person name="Ishii H."/>
            <person name="Satoh N."/>
            <person name="Nishiyama T."/>
            <person name="Hasebe M."/>
            <person name="Maruyama T."/>
            <person name="Minagawa J."/>
            <person name="Obokata J."/>
            <person name="Shigenobu S."/>
        </authorList>
    </citation>
    <scope>NUCLEOTIDE SEQUENCE [LARGE SCALE GENOMIC DNA]</scope>
</reference>
<keyword evidence="3" id="KW-1185">Reference proteome</keyword>
<accession>A0AAV4CFY5</accession>
<feature type="region of interest" description="Disordered" evidence="1">
    <location>
        <begin position="1"/>
        <end position="62"/>
    </location>
</feature>
<dbReference type="Proteomes" id="UP000735302">
    <property type="component" value="Unassembled WGS sequence"/>
</dbReference>
<sequence>MPGIGHSMGFQAPGRNPLAARQGRHEYGSKHGAAVPPASHTVGGRPGGRRLAYRQGRHPPARKKRATLAMPRGPHRVRAIVVGLELAPLEQGLSRYQSGLTIQRTTNAILMHRDKKIGFGIVSFLDGKVSRQPDVSRTVNNEFALIYAGNLLSRVGTNNRRLCLKARDCLVVDWL</sequence>
<evidence type="ECO:0000313" key="3">
    <source>
        <dbReference type="Proteomes" id="UP000735302"/>
    </source>
</evidence>
<evidence type="ECO:0000313" key="2">
    <source>
        <dbReference type="EMBL" id="GFO30390.1"/>
    </source>
</evidence>
<name>A0AAV4CFY5_9GAST</name>
<organism evidence="2 3">
    <name type="scientific">Plakobranchus ocellatus</name>
    <dbReference type="NCBI Taxonomy" id="259542"/>
    <lineage>
        <taxon>Eukaryota</taxon>
        <taxon>Metazoa</taxon>
        <taxon>Spiralia</taxon>
        <taxon>Lophotrochozoa</taxon>
        <taxon>Mollusca</taxon>
        <taxon>Gastropoda</taxon>
        <taxon>Heterobranchia</taxon>
        <taxon>Euthyneura</taxon>
        <taxon>Panpulmonata</taxon>
        <taxon>Sacoglossa</taxon>
        <taxon>Placobranchoidea</taxon>
        <taxon>Plakobranchidae</taxon>
        <taxon>Plakobranchus</taxon>
    </lineage>
</organism>